<protein>
    <submittedName>
        <fullName evidence="1">Uncharacterized protein</fullName>
    </submittedName>
</protein>
<organism evidence="1 2">
    <name type="scientific">Jiella avicenniae</name>
    <dbReference type="NCBI Taxonomy" id="2907202"/>
    <lineage>
        <taxon>Bacteria</taxon>
        <taxon>Pseudomonadati</taxon>
        <taxon>Pseudomonadota</taxon>
        <taxon>Alphaproteobacteria</taxon>
        <taxon>Hyphomicrobiales</taxon>
        <taxon>Aurantimonadaceae</taxon>
        <taxon>Jiella</taxon>
    </lineage>
</organism>
<dbReference type="EMBL" id="JAJUWU010000030">
    <property type="protein sequence ID" value="MCE7030821.1"/>
    <property type="molecule type" value="Genomic_DNA"/>
</dbReference>
<accession>A0A9X1T6N9</accession>
<name>A0A9X1T6N9_9HYPH</name>
<gene>
    <name evidence="1" type="ORF">LZD57_22780</name>
</gene>
<comment type="caution">
    <text evidence="1">The sequence shown here is derived from an EMBL/GenBank/DDBJ whole genome shotgun (WGS) entry which is preliminary data.</text>
</comment>
<dbReference type="AlphaFoldDB" id="A0A9X1T6N9"/>
<evidence type="ECO:0000313" key="1">
    <source>
        <dbReference type="EMBL" id="MCE7030821.1"/>
    </source>
</evidence>
<keyword evidence="2" id="KW-1185">Reference proteome</keyword>
<sequence length="121" mass="13072">MTIPGLVGHSVRGFEPQQRPFGGFVDLEAKVRIGAISLIEGAPQTGFDRACQKSSIPCFRAATSRLAATTPQRLDMYQPSGRLQILVKGFSLHCVKNAGFTPAASGRFFVGRCNFPKEDDA</sequence>
<proteinExistence type="predicted"/>
<reference evidence="1" key="1">
    <citation type="submission" date="2022-01" db="EMBL/GenBank/DDBJ databases">
        <title>Jiella avicenniae sp. nov., a novel endophytic bacterium isolated from bark of Avicennia marina.</title>
        <authorList>
            <person name="Tuo L."/>
        </authorList>
    </citation>
    <scope>NUCLEOTIDE SEQUENCE</scope>
    <source>
        <strain evidence="1">CBK1P-4</strain>
    </source>
</reference>
<evidence type="ECO:0000313" key="2">
    <source>
        <dbReference type="Proteomes" id="UP001139035"/>
    </source>
</evidence>
<dbReference type="Proteomes" id="UP001139035">
    <property type="component" value="Unassembled WGS sequence"/>
</dbReference>